<keyword evidence="1" id="KW-0175">Coiled coil</keyword>
<name>Q23MR0_TETTS</name>
<organism evidence="2 3">
    <name type="scientific">Tetrahymena thermophila (strain SB210)</name>
    <dbReference type="NCBI Taxonomy" id="312017"/>
    <lineage>
        <taxon>Eukaryota</taxon>
        <taxon>Sar</taxon>
        <taxon>Alveolata</taxon>
        <taxon>Ciliophora</taxon>
        <taxon>Intramacronucleata</taxon>
        <taxon>Oligohymenophorea</taxon>
        <taxon>Hymenostomatida</taxon>
        <taxon>Tetrahymenina</taxon>
        <taxon>Tetrahymenidae</taxon>
        <taxon>Tetrahymena</taxon>
    </lineage>
</organism>
<dbReference type="KEGG" id="tet:TTHERM_00954040"/>
<dbReference type="Proteomes" id="UP000009168">
    <property type="component" value="Unassembled WGS sequence"/>
</dbReference>
<sequence>MTSIQKEREIISAYHKNKKDTVLKNFALELFQPNRNIIQEQQVMNQIDLRIKQYSIEVSQILGDDPKKNQQSNEQNAQIYNKIQSELDQLANHHSYSQPDKINHQNQDFQNRNYQRYNSDQNQQNKLKNEQILSQLQNVKDEKQLLYYWPQLIQILRQQEQRINELENKSNINNMNTIYK</sequence>
<dbReference type="GeneID" id="7841395"/>
<dbReference type="AlphaFoldDB" id="Q23MR0"/>
<keyword evidence="3" id="KW-1185">Reference proteome</keyword>
<accession>Q23MR0</accession>
<evidence type="ECO:0000313" key="3">
    <source>
        <dbReference type="Proteomes" id="UP000009168"/>
    </source>
</evidence>
<reference evidence="3" key="1">
    <citation type="journal article" date="2006" name="PLoS Biol.">
        <title>Macronuclear genome sequence of the ciliate Tetrahymena thermophila, a model eukaryote.</title>
        <authorList>
            <person name="Eisen J.A."/>
            <person name="Coyne R.S."/>
            <person name="Wu M."/>
            <person name="Wu D."/>
            <person name="Thiagarajan M."/>
            <person name="Wortman J.R."/>
            <person name="Badger J.H."/>
            <person name="Ren Q."/>
            <person name="Amedeo P."/>
            <person name="Jones K.M."/>
            <person name="Tallon L.J."/>
            <person name="Delcher A.L."/>
            <person name="Salzberg S.L."/>
            <person name="Silva J.C."/>
            <person name="Haas B.J."/>
            <person name="Majoros W.H."/>
            <person name="Farzad M."/>
            <person name="Carlton J.M."/>
            <person name="Smith R.K. Jr."/>
            <person name="Garg J."/>
            <person name="Pearlman R.E."/>
            <person name="Karrer K.M."/>
            <person name="Sun L."/>
            <person name="Manning G."/>
            <person name="Elde N.C."/>
            <person name="Turkewitz A.P."/>
            <person name="Asai D.J."/>
            <person name="Wilkes D.E."/>
            <person name="Wang Y."/>
            <person name="Cai H."/>
            <person name="Collins K."/>
            <person name="Stewart B.A."/>
            <person name="Lee S.R."/>
            <person name="Wilamowska K."/>
            <person name="Weinberg Z."/>
            <person name="Ruzzo W.L."/>
            <person name="Wloga D."/>
            <person name="Gaertig J."/>
            <person name="Frankel J."/>
            <person name="Tsao C.-C."/>
            <person name="Gorovsky M.A."/>
            <person name="Keeling P.J."/>
            <person name="Waller R.F."/>
            <person name="Patron N.J."/>
            <person name="Cherry J.M."/>
            <person name="Stover N.A."/>
            <person name="Krieger C.J."/>
            <person name="del Toro C."/>
            <person name="Ryder H.F."/>
            <person name="Williamson S.C."/>
            <person name="Barbeau R.A."/>
            <person name="Hamilton E.P."/>
            <person name="Orias E."/>
        </authorList>
    </citation>
    <scope>NUCLEOTIDE SEQUENCE [LARGE SCALE GENOMIC DNA]</scope>
    <source>
        <strain evidence="3">SB210</strain>
    </source>
</reference>
<protein>
    <submittedName>
        <fullName evidence="2">Uncharacterized protein</fullName>
    </submittedName>
</protein>
<proteinExistence type="predicted"/>
<dbReference type="EMBL" id="GG662658">
    <property type="protein sequence ID" value="EAR97782.1"/>
    <property type="molecule type" value="Genomic_DNA"/>
</dbReference>
<evidence type="ECO:0000256" key="1">
    <source>
        <dbReference type="SAM" id="Coils"/>
    </source>
</evidence>
<dbReference type="HOGENOM" id="CLU_1499228_0_0_1"/>
<feature type="coiled-coil region" evidence="1">
    <location>
        <begin position="122"/>
        <end position="176"/>
    </location>
</feature>
<gene>
    <name evidence="2" type="ORF">TTHERM_00954040</name>
</gene>
<evidence type="ECO:0000313" key="2">
    <source>
        <dbReference type="EMBL" id="EAR97782.1"/>
    </source>
</evidence>
<dbReference type="RefSeq" id="XP_001018027.1">
    <property type="nucleotide sequence ID" value="XM_001018027.2"/>
</dbReference>
<dbReference type="InParanoid" id="Q23MR0"/>